<name>A0AAV7U3N6_PLEWA</name>
<feature type="compositionally biased region" description="Polar residues" evidence="1">
    <location>
        <begin position="1"/>
        <end position="12"/>
    </location>
</feature>
<sequence length="102" mass="11576">MTRPLSTRNTNDPWRGEEARSPFVYREVKRDAAIEYPEHQGPLERGTPGDVKRDAALEYGEVKRDAALEYSEHQGPLERGTPGEAKSDAVLEYSEYQGPLER</sequence>
<keyword evidence="3" id="KW-1185">Reference proteome</keyword>
<protein>
    <submittedName>
        <fullName evidence="2">Uncharacterized protein</fullName>
    </submittedName>
</protein>
<accession>A0AAV7U3N6</accession>
<dbReference type="Proteomes" id="UP001066276">
    <property type="component" value="Chromosome 3_1"/>
</dbReference>
<dbReference type="AlphaFoldDB" id="A0AAV7U3N6"/>
<proteinExistence type="predicted"/>
<evidence type="ECO:0000256" key="1">
    <source>
        <dbReference type="SAM" id="MobiDB-lite"/>
    </source>
</evidence>
<feature type="compositionally biased region" description="Basic and acidic residues" evidence="1">
    <location>
        <begin position="66"/>
        <end position="76"/>
    </location>
</feature>
<comment type="caution">
    <text evidence="2">The sequence shown here is derived from an EMBL/GenBank/DDBJ whole genome shotgun (WGS) entry which is preliminary data.</text>
</comment>
<evidence type="ECO:0000313" key="2">
    <source>
        <dbReference type="EMBL" id="KAJ1183286.1"/>
    </source>
</evidence>
<organism evidence="2 3">
    <name type="scientific">Pleurodeles waltl</name>
    <name type="common">Iberian ribbed newt</name>
    <dbReference type="NCBI Taxonomy" id="8319"/>
    <lineage>
        <taxon>Eukaryota</taxon>
        <taxon>Metazoa</taxon>
        <taxon>Chordata</taxon>
        <taxon>Craniata</taxon>
        <taxon>Vertebrata</taxon>
        <taxon>Euteleostomi</taxon>
        <taxon>Amphibia</taxon>
        <taxon>Batrachia</taxon>
        <taxon>Caudata</taxon>
        <taxon>Salamandroidea</taxon>
        <taxon>Salamandridae</taxon>
        <taxon>Pleurodelinae</taxon>
        <taxon>Pleurodeles</taxon>
    </lineage>
</organism>
<evidence type="ECO:0000313" key="3">
    <source>
        <dbReference type="Proteomes" id="UP001066276"/>
    </source>
</evidence>
<reference evidence="2" key="1">
    <citation type="journal article" date="2022" name="bioRxiv">
        <title>Sequencing and chromosome-scale assembly of the giantPleurodeles waltlgenome.</title>
        <authorList>
            <person name="Brown T."/>
            <person name="Elewa A."/>
            <person name="Iarovenko S."/>
            <person name="Subramanian E."/>
            <person name="Araus A.J."/>
            <person name="Petzold A."/>
            <person name="Susuki M."/>
            <person name="Suzuki K.-i.T."/>
            <person name="Hayashi T."/>
            <person name="Toyoda A."/>
            <person name="Oliveira C."/>
            <person name="Osipova E."/>
            <person name="Leigh N.D."/>
            <person name="Simon A."/>
            <person name="Yun M.H."/>
        </authorList>
    </citation>
    <scope>NUCLEOTIDE SEQUENCE</scope>
    <source>
        <strain evidence="2">20211129_DDA</strain>
        <tissue evidence="2">Liver</tissue>
    </source>
</reference>
<dbReference type="EMBL" id="JANPWB010000005">
    <property type="protein sequence ID" value="KAJ1183286.1"/>
    <property type="molecule type" value="Genomic_DNA"/>
</dbReference>
<feature type="region of interest" description="Disordered" evidence="1">
    <location>
        <begin position="66"/>
        <end position="102"/>
    </location>
</feature>
<feature type="region of interest" description="Disordered" evidence="1">
    <location>
        <begin position="1"/>
        <end position="22"/>
    </location>
</feature>
<gene>
    <name evidence="2" type="ORF">NDU88_000111</name>
</gene>